<dbReference type="EMBL" id="KN817526">
    <property type="protein sequence ID" value="KJA26891.1"/>
    <property type="molecule type" value="Genomic_DNA"/>
</dbReference>
<evidence type="ECO:0000313" key="3">
    <source>
        <dbReference type="EMBL" id="KJA26891.1"/>
    </source>
</evidence>
<organism evidence="3 4">
    <name type="scientific">Hypholoma sublateritium (strain FD-334 SS-4)</name>
    <dbReference type="NCBI Taxonomy" id="945553"/>
    <lineage>
        <taxon>Eukaryota</taxon>
        <taxon>Fungi</taxon>
        <taxon>Dikarya</taxon>
        <taxon>Basidiomycota</taxon>
        <taxon>Agaricomycotina</taxon>
        <taxon>Agaricomycetes</taxon>
        <taxon>Agaricomycetidae</taxon>
        <taxon>Agaricales</taxon>
        <taxon>Agaricineae</taxon>
        <taxon>Strophariaceae</taxon>
        <taxon>Hypholoma</taxon>
    </lineage>
</organism>
<dbReference type="GO" id="GO:0005524">
    <property type="term" value="F:ATP binding"/>
    <property type="evidence" value="ECO:0007669"/>
    <property type="project" value="InterPro"/>
</dbReference>
<reference evidence="4" key="1">
    <citation type="submission" date="2014-04" db="EMBL/GenBank/DDBJ databases">
        <title>Evolutionary Origins and Diversification of the Mycorrhizal Mutualists.</title>
        <authorList>
            <consortium name="DOE Joint Genome Institute"/>
            <consortium name="Mycorrhizal Genomics Consortium"/>
            <person name="Kohler A."/>
            <person name="Kuo A."/>
            <person name="Nagy L.G."/>
            <person name="Floudas D."/>
            <person name="Copeland A."/>
            <person name="Barry K.W."/>
            <person name="Cichocki N."/>
            <person name="Veneault-Fourrey C."/>
            <person name="LaButti K."/>
            <person name="Lindquist E.A."/>
            <person name="Lipzen A."/>
            <person name="Lundell T."/>
            <person name="Morin E."/>
            <person name="Murat C."/>
            <person name="Riley R."/>
            <person name="Ohm R."/>
            <person name="Sun H."/>
            <person name="Tunlid A."/>
            <person name="Henrissat B."/>
            <person name="Grigoriev I.V."/>
            <person name="Hibbett D.S."/>
            <person name="Martin F."/>
        </authorList>
    </citation>
    <scope>NUCLEOTIDE SEQUENCE [LARGE SCALE GENOMIC DNA]</scope>
    <source>
        <strain evidence="4">FD-334 SS-4</strain>
    </source>
</reference>
<name>A0A0D2PE83_HYPSF</name>
<dbReference type="InterPro" id="IPR000719">
    <property type="entry name" value="Prot_kinase_dom"/>
</dbReference>
<evidence type="ECO:0000259" key="2">
    <source>
        <dbReference type="PROSITE" id="PS50011"/>
    </source>
</evidence>
<keyword evidence="4" id="KW-1185">Reference proteome</keyword>
<dbReference type="AlphaFoldDB" id="A0A0D2PE83"/>
<feature type="chain" id="PRO_5002260578" description="Protein kinase domain-containing protein" evidence="1">
    <location>
        <begin position="21"/>
        <end position="262"/>
    </location>
</feature>
<accession>A0A0D2PE83</accession>
<dbReference type="Proteomes" id="UP000054270">
    <property type="component" value="Unassembled WGS sequence"/>
</dbReference>
<evidence type="ECO:0000256" key="1">
    <source>
        <dbReference type="SAM" id="SignalP"/>
    </source>
</evidence>
<dbReference type="PROSITE" id="PS50011">
    <property type="entry name" value="PROTEIN_KINASE_DOM"/>
    <property type="match status" value="1"/>
</dbReference>
<evidence type="ECO:0000313" key="4">
    <source>
        <dbReference type="Proteomes" id="UP000054270"/>
    </source>
</evidence>
<gene>
    <name evidence="3" type="ORF">HYPSUDRAFT_84291</name>
</gene>
<feature type="domain" description="Protein kinase" evidence="2">
    <location>
        <begin position="84"/>
        <end position="262"/>
    </location>
</feature>
<proteinExistence type="predicted"/>
<dbReference type="InterPro" id="IPR011009">
    <property type="entry name" value="Kinase-like_dom_sf"/>
</dbReference>
<feature type="signal peptide" evidence="1">
    <location>
        <begin position="1"/>
        <end position="20"/>
    </location>
</feature>
<keyword evidence="1" id="KW-0732">Signal</keyword>
<dbReference type="SUPFAM" id="SSF56112">
    <property type="entry name" value="Protein kinase-like (PK-like)"/>
    <property type="match status" value="1"/>
</dbReference>
<dbReference type="OrthoDB" id="10566757at2759"/>
<dbReference type="GO" id="GO:0004672">
    <property type="term" value="F:protein kinase activity"/>
    <property type="evidence" value="ECO:0007669"/>
    <property type="project" value="InterPro"/>
</dbReference>
<protein>
    <recommendedName>
        <fullName evidence="2">Protein kinase domain-containing protein</fullName>
    </recommendedName>
</protein>
<dbReference type="Gene3D" id="1.10.510.10">
    <property type="entry name" value="Transferase(Phosphotransferase) domain 1"/>
    <property type="match status" value="1"/>
</dbReference>
<sequence>MRFSILSLTCLSILFTAVAALPVLEIREPVKTHVDSRASSRRAASRASVHKAPAHACAMRGPHKRSYEFEFLERRNLPDHELSYEIGGKIGGGSFGDVHPVVGHPELLAKSANAKAGMKQVSIETFKEEAEHLQHVGQLVDWGYKTDASCNKVYYIIMKKITGTPFPHTQAYLATAGNKAARRVLVDKVADMVAEKMMDYVKRTTILHTDPNGSNVMCIEDANHHITSVDLVDWGFAAKVDVKHMTHEIALEYAREALQKMY</sequence>